<organism evidence="5 6">
    <name type="scientific">Sediminibacillus dalangtanensis</name>
    <dbReference type="NCBI Taxonomy" id="2729421"/>
    <lineage>
        <taxon>Bacteria</taxon>
        <taxon>Bacillati</taxon>
        <taxon>Bacillota</taxon>
        <taxon>Bacilli</taxon>
        <taxon>Bacillales</taxon>
        <taxon>Bacillaceae</taxon>
        <taxon>Sediminibacillus</taxon>
    </lineage>
</organism>
<feature type="domain" description="NADP-dependent oxidoreductase" evidence="4">
    <location>
        <begin position="25"/>
        <end position="260"/>
    </location>
</feature>
<dbReference type="InterPro" id="IPR020471">
    <property type="entry name" value="AKR"/>
</dbReference>
<reference evidence="5 6" key="1">
    <citation type="submission" date="2019-12" db="EMBL/GenBank/DDBJ databases">
        <title>The whole genome sequencing of a strain isolated from a Mars analog, Dalangtan Playa.</title>
        <authorList>
            <person name="Huang T."/>
        </authorList>
    </citation>
    <scope>NUCLEOTIDE SEQUENCE [LARGE SCALE GENOMIC DNA]</scope>
    <source>
        <strain evidence="5 6">DP4-553-S</strain>
    </source>
</reference>
<dbReference type="EMBL" id="CP046956">
    <property type="protein sequence ID" value="QTM98528.1"/>
    <property type="molecule type" value="Genomic_DNA"/>
</dbReference>
<dbReference type="RefSeq" id="WP_209367326.1">
    <property type="nucleotide sequence ID" value="NZ_CP046956.1"/>
</dbReference>
<sequence>MGLNTMTKLHNGVEIPSVGLGVYKVEEGEQVYESVKSALEIGYRHIDTASFYQNEEGVGRAVKDSGIPREEIFITTKVWNNEQGFTETLEAFNRSLTKLGTDYIDLYLIHWPVPDKYKDTWRALEKVYRDGKARAIGVSNFLPHHLDDLLRDAEIKPMVNQIEHHPKLAQIETRKFCRDQEIAVEAWSPIGKAAYLEEPILCELAEKHGKTAAQIILRWHYQNGTVIIPKSTRASRQRENAAIFDFELSGTDMERIDGLDQDYRLGAHPDHFNYG</sequence>
<keyword evidence="2" id="KW-0521">NADP</keyword>
<dbReference type="PIRSF" id="PIRSF000097">
    <property type="entry name" value="AKR"/>
    <property type="match status" value="1"/>
</dbReference>
<protein>
    <submittedName>
        <fullName evidence="5">Aldo/keto reductase</fullName>
    </submittedName>
</protein>
<evidence type="ECO:0000256" key="2">
    <source>
        <dbReference type="ARBA" id="ARBA00022857"/>
    </source>
</evidence>
<dbReference type="PROSITE" id="PS00798">
    <property type="entry name" value="ALDOKETO_REDUCTASE_1"/>
    <property type="match status" value="1"/>
</dbReference>
<proteinExistence type="inferred from homology"/>
<accession>A0ABX7VPV8</accession>
<dbReference type="Pfam" id="PF00248">
    <property type="entry name" value="Aldo_ket_red"/>
    <property type="match status" value="1"/>
</dbReference>
<comment type="similarity">
    <text evidence="1">Belongs to the aldo/keto reductase family.</text>
</comment>
<dbReference type="InterPro" id="IPR018170">
    <property type="entry name" value="Aldo/ket_reductase_CS"/>
</dbReference>
<dbReference type="InterPro" id="IPR023210">
    <property type="entry name" value="NADP_OxRdtase_dom"/>
</dbReference>
<dbReference type="PANTHER" id="PTHR43827">
    <property type="entry name" value="2,5-DIKETO-D-GLUCONIC ACID REDUCTASE"/>
    <property type="match status" value="1"/>
</dbReference>
<evidence type="ECO:0000313" key="6">
    <source>
        <dbReference type="Proteomes" id="UP000665043"/>
    </source>
</evidence>
<gene>
    <name evidence="5" type="ORF">ERJ70_03980</name>
</gene>
<dbReference type="Proteomes" id="UP000665043">
    <property type="component" value="Chromosome"/>
</dbReference>
<keyword evidence="6" id="KW-1185">Reference proteome</keyword>
<evidence type="ECO:0000256" key="1">
    <source>
        <dbReference type="ARBA" id="ARBA00007905"/>
    </source>
</evidence>
<dbReference type="PANTHER" id="PTHR43827:SF3">
    <property type="entry name" value="NADP-DEPENDENT OXIDOREDUCTASE DOMAIN-CONTAINING PROTEIN"/>
    <property type="match status" value="1"/>
</dbReference>
<evidence type="ECO:0000313" key="5">
    <source>
        <dbReference type="EMBL" id="QTM98528.1"/>
    </source>
</evidence>
<dbReference type="InterPro" id="IPR036812">
    <property type="entry name" value="NAD(P)_OxRdtase_dom_sf"/>
</dbReference>
<dbReference type="Gene3D" id="3.20.20.100">
    <property type="entry name" value="NADP-dependent oxidoreductase domain"/>
    <property type="match status" value="1"/>
</dbReference>
<evidence type="ECO:0000259" key="4">
    <source>
        <dbReference type="Pfam" id="PF00248"/>
    </source>
</evidence>
<dbReference type="PRINTS" id="PR00069">
    <property type="entry name" value="ALDKETRDTASE"/>
</dbReference>
<dbReference type="SUPFAM" id="SSF51430">
    <property type="entry name" value="NAD(P)-linked oxidoreductase"/>
    <property type="match status" value="1"/>
</dbReference>
<keyword evidence="3" id="KW-0560">Oxidoreductase</keyword>
<dbReference type="PROSITE" id="PS00062">
    <property type="entry name" value="ALDOKETO_REDUCTASE_2"/>
    <property type="match status" value="1"/>
</dbReference>
<name>A0ABX7VPV8_9BACI</name>
<evidence type="ECO:0000256" key="3">
    <source>
        <dbReference type="ARBA" id="ARBA00023002"/>
    </source>
</evidence>